<protein>
    <recommendedName>
        <fullName evidence="6">FAD-binding PCMH-type domain-containing protein</fullName>
    </recommendedName>
</protein>
<dbReference type="InterPro" id="IPR006094">
    <property type="entry name" value="Oxid_FAD_bind_N"/>
</dbReference>
<comment type="caution">
    <text evidence="7">The sequence shown here is derived from an EMBL/GenBank/DDBJ whole genome shotgun (WGS) entry which is preliminary data.</text>
</comment>
<feature type="domain" description="FAD-binding PCMH-type" evidence="6">
    <location>
        <begin position="67"/>
        <end position="243"/>
    </location>
</feature>
<evidence type="ECO:0000256" key="5">
    <source>
        <dbReference type="SAM" id="SignalP"/>
    </source>
</evidence>
<dbReference type="PANTHER" id="PTHR42973">
    <property type="entry name" value="BINDING OXIDOREDUCTASE, PUTATIVE (AFU_ORTHOLOGUE AFUA_1G17690)-RELATED"/>
    <property type="match status" value="1"/>
</dbReference>
<evidence type="ECO:0000313" key="8">
    <source>
        <dbReference type="Proteomes" id="UP000054988"/>
    </source>
</evidence>
<dbReference type="Pfam" id="PF01565">
    <property type="entry name" value="FAD_binding_4"/>
    <property type="match status" value="1"/>
</dbReference>
<dbReference type="Gene3D" id="3.30.43.10">
    <property type="entry name" value="Uridine Diphospho-n-acetylenolpyruvylglucosamine Reductase, domain 2"/>
    <property type="match status" value="1"/>
</dbReference>
<feature type="chain" id="PRO_5006901546" description="FAD-binding PCMH-type domain-containing protein" evidence="5">
    <location>
        <begin position="19"/>
        <end position="507"/>
    </location>
</feature>
<dbReference type="PANTHER" id="PTHR42973:SF53">
    <property type="entry name" value="FAD-BINDING PCMH-TYPE DOMAIN-CONTAINING PROTEIN-RELATED"/>
    <property type="match status" value="1"/>
</dbReference>
<evidence type="ECO:0000313" key="7">
    <source>
        <dbReference type="EMBL" id="KTB32472.1"/>
    </source>
</evidence>
<dbReference type="eggNOG" id="KOG1231">
    <property type="taxonomic scope" value="Eukaryota"/>
</dbReference>
<keyword evidence="5" id="KW-0732">Signal</keyword>
<dbReference type="SUPFAM" id="SSF56176">
    <property type="entry name" value="FAD-binding/transporter-associated domain-like"/>
    <property type="match status" value="1"/>
</dbReference>
<evidence type="ECO:0000256" key="2">
    <source>
        <dbReference type="ARBA" id="ARBA00022630"/>
    </source>
</evidence>
<organism evidence="7 8">
    <name type="scientific">Moniliophthora roreri</name>
    <name type="common">Frosty pod rot fungus</name>
    <name type="synonym">Monilia roreri</name>
    <dbReference type="NCBI Taxonomy" id="221103"/>
    <lineage>
        <taxon>Eukaryota</taxon>
        <taxon>Fungi</taxon>
        <taxon>Dikarya</taxon>
        <taxon>Basidiomycota</taxon>
        <taxon>Agaricomycotina</taxon>
        <taxon>Agaricomycetes</taxon>
        <taxon>Agaricomycetidae</taxon>
        <taxon>Agaricales</taxon>
        <taxon>Marasmiineae</taxon>
        <taxon>Marasmiaceae</taxon>
        <taxon>Moniliophthora</taxon>
    </lineage>
</organism>
<feature type="signal peptide" evidence="5">
    <location>
        <begin position="1"/>
        <end position="18"/>
    </location>
</feature>
<dbReference type="InterPro" id="IPR016169">
    <property type="entry name" value="FAD-bd_PCMH_sub2"/>
</dbReference>
<comment type="similarity">
    <text evidence="1">Belongs to the oxygen-dependent FAD-linked oxidoreductase family.</text>
</comment>
<dbReference type="EMBL" id="LATX01002226">
    <property type="protein sequence ID" value="KTB32472.1"/>
    <property type="molecule type" value="Genomic_DNA"/>
</dbReference>
<keyword evidence="3" id="KW-0274">FAD</keyword>
<proteinExistence type="inferred from homology"/>
<dbReference type="Pfam" id="PF08031">
    <property type="entry name" value="BBE"/>
    <property type="match status" value="1"/>
</dbReference>
<dbReference type="InterPro" id="IPR012951">
    <property type="entry name" value="BBE"/>
</dbReference>
<dbReference type="Proteomes" id="UP000054988">
    <property type="component" value="Unassembled WGS sequence"/>
</dbReference>
<dbReference type="InterPro" id="IPR016166">
    <property type="entry name" value="FAD-bd_PCMH"/>
</dbReference>
<name>A0A0W0F849_MONRR</name>
<evidence type="ECO:0000256" key="1">
    <source>
        <dbReference type="ARBA" id="ARBA00005466"/>
    </source>
</evidence>
<dbReference type="GO" id="GO:0071949">
    <property type="term" value="F:FAD binding"/>
    <property type="evidence" value="ECO:0007669"/>
    <property type="project" value="InterPro"/>
</dbReference>
<sequence>MKLLSAVLLSIYALHASAASVVHLDVRNKDCSTCCAILKQKLSSKVSFPGDAVYDEEKVDYYSASVADQEPACRVTPESAQDVSTTLNVLVQNECQFAVTSGGHNPWPNMSNIGSPGVTIDMGNMSTVTLFESTDGSPPLAGIGPGGRWDKVYDELDKYNLTALGGRSTGVGVGGYLLGGGISWANAQSGLAAQNIVNYEIVFADGTIANVNASSFPDLHKALDGGSTNFGIITRYDVKTYPLVPLWGGFRNYDLSQQAALINATLISMREQHTDTRVGGAIFSYLRPMNSTDVALAVLVAYFNGDGPQNGSFQDIIDVPFLPDTDLFKNNTNQQNLAGQVNDRFEGGNRALFSTLTFEGDLQYPQDVFAYAEESFNARFENLPNISYGLSFQANSKAVWQKVASMPNYQNVETERDLILFVLVTYSTNPENDDALNEWHHEVIDWMTEQARERGLLSDFLYMNYARPDQAVFESYGADNHAELKAIKQKYDPENVFGRLWPGGWKL</sequence>
<dbReference type="InterPro" id="IPR016167">
    <property type="entry name" value="FAD-bd_PCMH_sub1"/>
</dbReference>
<dbReference type="Gene3D" id="3.30.465.10">
    <property type="match status" value="1"/>
</dbReference>
<dbReference type="AlphaFoldDB" id="A0A0W0F849"/>
<keyword evidence="2" id="KW-0285">Flavoprotein</keyword>
<dbReference type="PROSITE" id="PS51387">
    <property type="entry name" value="FAD_PCMH"/>
    <property type="match status" value="1"/>
</dbReference>
<evidence type="ECO:0000259" key="6">
    <source>
        <dbReference type="PROSITE" id="PS51387"/>
    </source>
</evidence>
<dbReference type="InterPro" id="IPR036318">
    <property type="entry name" value="FAD-bd_PCMH-like_sf"/>
</dbReference>
<evidence type="ECO:0000256" key="4">
    <source>
        <dbReference type="ARBA" id="ARBA00023002"/>
    </source>
</evidence>
<evidence type="ECO:0000256" key="3">
    <source>
        <dbReference type="ARBA" id="ARBA00022827"/>
    </source>
</evidence>
<accession>A0A0W0F849</accession>
<dbReference type="InterPro" id="IPR050416">
    <property type="entry name" value="FAD-linked_Oxidoreductase"/>
</dbReference>
<dbReference type="Gene3D" id="3.40.462.20">
    <property type="match status" value="1"/>
</dbReference>
<dbReference type="GO" id="GO:0016491">
    <property type="term" value="F:oxidoreductase activity"/>
    <property type="evidence" value="ECO:0007669"/>
    <property type="project" value="UniProtKB-KW"/>
</dbReference>
<keyword evidence="4" id="KW-0560">Oxidoreductase</keyword>
<gene>
    <name evidence="7" type="ORF">WG66_14998</name>
</gene>
<reference evidence="7 8" key="1">
    <citation type="submission" date="2015-12" db="EMBL/GenBank/DDBJ databases">
        <title>Draft genome sequence of Moniliophthora roreri, the causal agent of frosty pod rot of cacao.</title>
        <authorList>
            <person name="Aime M.C."/>
            <person name="Diaz-Valderrama J.R."/>
            <person name="Kijpornyongpan T."/>
            <person name="Phillips-Mora W."/>
        </authorList>
    </citation>
    <scope>NUCLEOTIDE SEQUENCE [LARGE SCALE GENOMIC DNA]</scope>
    <source>
        <strain evidence="7 8">MCA 2952</strain>
    </source>
</reference>